<organism evidence="2 3">
    <name type="scientific">Alcaligenes faecalis</name>
    <dbReference type="NCBI Taxonomy" id="511"/>
    <lineage>
        <taxon>Bacteria</taxon>
        <taxon>Pseudomonadati</taxon>
        <taxon>Pseudomonadota</taxon>
        <taxon>Betaproteobacteria</taxon>
        <taxon>Burkholderiales</taxon>
        <taxon>Alcaligenaceae</taxon>
        <taxon>Alcaligenes</taxon>
    </lineage>
</organism>
<sequence>MSLSERIEKESARLDKYLDYDCTAIDRLLSAAEKVGRSWSGSWLGYQSRVYYEGFDDPPPGAHFSIEWGLYSGYDSVGLCSVGNWREYPFQDVIKYIESDAGNPDLGSLKKDSNEAIDLVDDVKSNVLSLLHSKKSLEEDNFLQKLISKLEELKAPSQEDFLKNAVPKGQFSTRDQRVEHKIITPPHKQVECISYGILAGFATAKEVKKILLRISNYLGNMEDKMEKTARIGVNVFIGHGRSSDWRDLKDFINERLSLPWDEFNRVPVAGLTNITRLAQMLDQSCIAFIVMTAEDEQADGSHHARMNVVHEAGLFQGRLGFEKAVVLLEEGCEEFSNIQGLGQIRYPKGKISAIFEDVRRVLEREGIIDAR</sequence>
<dbReference type="GO" id="GO:0050135">
    <property type="term" value="F:NADP+ nucleosidase activity"/>
    <property type="evidence" value="ECO:0007669"/>
    <property type="project" value="InterPro"/>
</dbReference>
<reference evidence="2" key="1">
    <citation type="submission" date="2022-04" db="EMBL/GenBank/DDBJ databases">
        <title>Genomic mining of Alcaligenes faecalis D334 producing ectoin and derivatives.</title>
        <authorList>
            <person name="Doan V.T."/>
            <person name="Quach N.T."/>
            <person name="Vu T.-H.-N."/>
            <person name="Phi Q.-T."/>
        </authorList>
    </citation>
    <scope>NUCLEOTIDE SEQUENCE</scope>
    <source>
        <strain evidence="2">D334</strain>
    </source>
</reference>
<evidence type="ECO:0000313" key="3">
    <source>
        <dbReference type="Proteomes" id="UP000830925"/>
    </source>
</evidence>
<feature type="domain" description="CD-NTase-associated protein 12/Pycsar effector protein TIR" evidence="1">
    <location>
        <begin position="234"/>
        <end position="346"/>
    </location>
</feature>
<evidence type="ECO:0000259" key="1">
    <source>
        <dbReference type="Pfam" id="PF10137"/>
    </source>
</evidence>
<dbReference type="Proteomes" id="UP000830925">
    <property type="component" value="Chromosome"/>
</dbReference>
<evidence type="ECO:0000313" key="2">
    <source>
        <dbReference type="EMBL" id="UPL20168.1"/>
    </source>
</evidence>
<accession>A0AAE9H565</accession>
<name>A0AAE9H565_ALCFA</name>
<protein>
    <submittedName>
        <fullName evidence="2">Nucleotide-binding protein</fullName>
    </submittedName>
</protein>
<dbReference type="Pfam" id="PF10137">
    <property type="entry name" value="CAP12-PCTIR_TIR"/>
    <property type="match status" value="1"/>
</dbReference>
<dbReference type="EMBL" id="CP095873">
    <property type="protein sequence ID" value="UPL20168.1"/>
    <property type="molecule type" value="Genomic_DNA"/>
</dbReference>
<gene>
    <name evidence="2" type="ORF">MXF72_12110</name>
</gene>
<dbReference type="RefSeq" id="WP_247965684.1">
    <property type="nucleotide sequence ID" value="NZ_CP095873.1"/>
</dbReference>
<dbReference type="AlphaFoldDB" id="A0AAE9H565"/>
<proteinExistence type="predicted"/>
<dbReference type="InterPro" id="IPR019302">
    <property type="entry name" value="CAP12/PCTIR_TIR_dom"/>
</dbReference>